<dbReference type="EMBL" id="DF970222">
    <property type="protein sequence ID" value="GAP66651.1"/>
    <property type="molecule type" value="Genomic_DNA"/>
</dbReference>
<reference evidence="4" key="2">
    <citation type="submission" date="2015-08" db="EMBL/GenBank/DDBJ databases">
        <title>Complete DNA Sequence of Pseudomonas syringae pv. actinidiae, the Causal Agent of Kiwifruit Canker Disease.</title>
        <authorList>
            <person name="Rikkerink E.H.A."/>
            <person name="Fineran P.C."/>
        </authorList>
    </citation>
    <scope>NUCLEOTIDE SEQUENCE</scope>
    <source>
        <strain evidence="4">SkMP5</strain>
    </source>
</reference>
<feature type="region of interest" description="Disordered" evidence="1">
    <location>
        <begin position="43"/>
        <end position="75"/>
    </location>
</feature>
<evidence type="ECO:0000256" key="1">
    <source>
        <dbReference type="SAM" id="MobiDB-lite"/>
    </source>
</evidence>
<feature type="signal peptide" evidence="2">
    <location>
        <begin position="1"/>
        <end position="22"/>
    </location>
</feature>
<name>A0A0K8QPQ5_9GAMM</name>
<dbReference type="EMBL" id="DF952378">
    <property type="protein sequence ID" value="GAN44774.1"/>
    <property type="molecule type" value="Genomic_DNA"/>
</dbReference>
<proteinExistence type="predicted"/>
<feature type="chain" id="PRO_5007415074" evidence="2">
    <location>
        <begin position="23"/>
        <end position="75"/>
    </location>
</feature>
<feature type="compositionally biased region" description="Polar residues" evidence="1">
    <location>
        <begin position="53"/>
        <end position="68"/>
    </location>
</feature>
<dbReference type="HOGENOM" id="CLU_2667071_0_0_6"/>
<protein>
    <submittedName>
        <fullName evidence="4">FACT complex component Spt16</fullName>
    </submittedName>
</protein>
<reference evidence="3" key="1">
    <citation type="submission" date="2015-03" db="EMBL/GenBank/DDBJ databases">
        <title>Draft genome sequence of Mizugakiibacter sediminis skMP5.</title>
        <authorList>
            <person name="Watanabe T."/>
            <person name="Kojima H."/>
            <person name="Fukui M."/>
        </authorList>
    </citation>
    <scope>NUCLEOTIDE SEQUENCE</scope>
    <source>
        <strain evidence="3">SkMP5</strain>
    </source>
</reference>
<evidence type="ECO:0000256" key="2">
    <source>
        <dbReference type="SAM" id="SignalP"/>
    </source>
</evidence>
<evidence type="ECO:0000313" key="5">
    <source>
        <dbReference type="Proteomes" id="UP000253740"/>
    </source>
</evidence>
<sequence>MRATTAILLTAALATAVATARADEAPAATRAEIVSITREPMDARASGKAEVRQSCSPTTRWWSTSSAAGRTGSRR</sequence>
<dbReference type="AlphaFoldDB" id="A0A0K8QPQ5"/>
<keyword evidence="2" id="KW-0732">Signal</keyword>
<evidence type="ECO:0000313" key="3">
    <source>
        <dbReference type="EMBL" id="GAN44774.1"/>
    </source>
</evidence>
<evidence type="ECO:0000313" key="4">
    <source>
        <dbReference type="EMBL" id="GAP66651.1"/>
    </source>
</evidence>
<dbReference type="Proteomes" id="UP000253740">
    <property type="component" value="Unassembled WGS sequence"/>
</dbReference>
<accession>A0A0K8QPQ5</accession>
<keyword evidence="5" id="KW-1185">Reference proteome</keyword>
<organism evidence="4">
    <name type="scientific">Mizugakiibacter sediminis</name>
    <dbReference type="NCBI Taxonomy" id="1475481"/>
    <lineage>
        <taxon>Bacteria</taxon>
        <taxon>Pseudomonadati</taxon>
        <taxon>Pseudomonadota</taxon>
        <taxon>Gammaproteobacteria</taxon>
        <taxon>Lysobacterales</taxon>
        <taxon>Rhodanobacteraceae</taxon>
        <taxon>Mizugakiibacter</taxon>
    </lineage>
</organism>
<gene>
    <name evidence="3" type="ORF">MBSD_1309</name>
    <name evidence="4" type="ORF">MBSD_n1962</name>
</gene>